<dbReference type="CDD" id="cd03443">
    <property type="entry name" value="PaaI_thioesterase"/>
    <property type="match status" value="1"/>
</dbReference>
<dbReference type="PANTHER" id="PTHR47260:SF3">
    <property type="entry name" value="THIOESTERASE FAMILY PROTEIN (AFU_ORTHOLOGUE AFUA_7G03960)"/>
    <property type="match status" value="1"/>
</dbReference>
<dbReference type="InterPro" id="IPR052061">
    <property type="entry name" value="PTE-AB_protein"/>
</dbReference>
<dbReference type="VEuPathDB" id="FungiDB:AAP_04777"/>
<dbReference type="OrthoDB" id="506431at2759"/>
<accession>A0A167WCR1</accession>
<organism evidence="2 3">
    <name type="scientific">Ascosphaera apis ARSEF 7405</name>
    <dbReference type="NCBI Taxonomy" id="392613"/>
    <lineage>
        <taxon>Eukaryota</taxon>
        <taxon>Fungi</taxon>
        <taxon>Dikarya</taxon>
        <taxon>Ascomycota</taxon>
        <taxon>Pezizomycotina</taxon>
        <taxon>Eurotiomycetes</taxon>
        <taxon>Eurotiomycetidae</taxon>
        <taxon>Onygenales</taxon>
        <taxon>Ascosphaeraceae</taxon>
        <taxon>Ascosphaera</taxon>
    </lineage>
</organism>
<evidence type="ECO:0000259" key="1">
    <source>
        <dbReference type="Pfam" id="PF03061"/>
    </source>
</evidence>
<dbReference type="PANTHER" id="PTHR47260">
    <property type="entry name" value="UPF0644 PROTEIN PB2B4.06"/>
    <property type="match status" value="1"/>
</dbReference>
<evidence type="ECO:0000313" key="3">
    <source>
        <dbReference type="Proteomes" id="UP000242877"/>
    </source>
</evidence>
<proteinExistence type="predicted"/>
<keyword evidence="3" id="KW-1185">Reference proteome</keyword>
<dbReference type="InterPro" id="IPR029069">
    <property type="entry name" value="HotDog_dom_sf"/>
</dbReference>
<dbReference type="SUPFAM" id="SSF54637">
    <property type="entry name" value="Thioesterase/thiol ester dehydrase-isomerase"/>
    <property type="match status" value="1"/>
</dbReference>
<evidence type="ECO:0000313" key="2">
    <source>
        <dbReference type="EMBL" id="KZZ88679.1"/>
    </source>
</evidence>
<dbReference type="InterPro" id="IPR006683">
    <property type="entry name" value="Thioestr_dom"/>
</dbReference>
<dbReference type="AlphaFoldDB" id="A0A167WCR1"/>
<dbReference type="EMBL" id="AZGZ01000024">
    <property type="protein sequence ID" value="KZZ88679.1"/>
    <property type="molecule type" value="Genomic_DNA"/>
</dbReference>
<dbReference type="Pfam" id="PF03061">
    <property type="entry name" value="4HBT"/>
    <property type="match status" value="1"/>
</dbReference>
<name>A0A167WCR1_9EURO</name>
<feature type="domain" description="Thioesterase" evidence="1">
    <location>
        <begin position="139"/>
        <end position="228"/>
    </location>
</feature>
<protein>
    <recommendedName>
        <fullName evidence="1">Thioesterase domain-containing protein</fullName>
    </recommendedName>
</protein>
<sequence>MSSPEEMERLMPGHEAALAVFKSNEYTARYLSLQSHYAVPIRSRVLKKSGEDGFFGETVQTPRTIPHAVTLCRREDLLPARLPQSTSEAGYIGAFPPPGKGEGLDRARQIAENMRDDEVDIIALIELGSPGLDGHPRLLHGGIACMLIDEMMSIAIGVHIGGERSPVSNVAVKKSKEDLGMLYTAQLDVRYRAPVRTSAFVVLKAWTIAKEGRKLFVRASINQEQNGQEIICCEGYSVFMTTGKSAKL</sequence>
<dbReference type="Gene3D" id="3.10.129.10">
    <property type="entry name" value="Hotdog Thioesterase"/>
    <property type="match status" value="1"/>
</dbReference>
<comment type="caution">
    <text evidence="2">The sequence shown here is derived from an EMBL/GenBank/DDBJ whole genome shotgun (WGS) entry which is preliminary data.</text>
</comment>
<reference evidence="2 3" key="1">
    <citation type="journal article" date="2016" name="Genome Biol. Evol.">
        <title>Divergent and convergent evolution of fungal pathogenicity.</title>
        <authorList>
            <person name="Shang Y."/>
            <person name="Xiao G."/>
            <person name="Zheng P."/>
            <person name="Cen K."/>
            <person name="Zhan S."/>
            <person name="Wang C."/>
        </authorList>
    </citation>
    <scope>NUCLEOTIDE SEQUENCE [LARGE SCALE GENOMIC DNA]</scope>
    <source>
        <strain evidence="2 3">ARSEF 7405</strain>
    </source>
</reference>
<gene>
    <name evidence="2" type="ORF">AAP_04777</name>
</gene>
<dbReference type="Proteomes" id="UP000242877">
    <property type="component" value="Unassembled WGS sequence"/>
</dbReference>